<organism evidence="1 2">
    <name type="scientific">Microbulbifer epialgicus</name>
    <dbReference type="NCBI Taxonomy" id="393907"/>
    <lineage>
        <taxon>Bacteria</taxon>
        <taxon>Pseudomonadati</taxon>
        <taxon>Pseudomonadota</taxon>
        <taxon>Gammaproteobacteria</taxon>
        <taxon>Cellvibrionales</taxon>
        <taxon>Microbulbiferaceae</taxon>
        <taxon>Microbulbifer</taxon>
    </lineage>
</organism>
<feature type="non-terminal residue" evidence="1">
    <location>
        <position position="1"/>
    </location>
</feature>
<evidence type="ECO:0008006" key="3">
    <source>
        <dbReference type="Google" id="ProtNLM"/>
    </source>
</evidence>
<keyword evidence="2" id="KW-1185">Reference proteome</keyword>
<gene>
    <name evidence="1" type="ORF">ACCI49_18240</name>
</gene>
<proteinExistence type="predicted"/>
<evidence type="ECO:0000313" key="1">
    <source>
        <dbReference type="EMBL" id="MFA0812853.1"/>
    </source>
</evidence>
<comment type="caution">
    <text evidence="1">The sequence shown here is derived from an EMBL/GenBank/DDBJ whole genome shotgun (WGS) entry which is preliminary data.</text>
</comment>
<accession>A0ABV4P572</accession>
<sequence>GVFKQLVVIGLGLQRQKRSCWLLVVWLALNSSFNRPRAVIGVVDLGAVKLTFYYAEVNRKTNARSYC</sequence>
<protein>
    <recommendedName>
        <fullName evidence="3">Transposase</fullName>
    </recommendedName>
</protein>
<name>A0ABV4P572_9GAMM</name>
<reference evidence="1 2" key="1">
    <citation type="submission" date="2024-08" db="EMBL/GenBank/DDBJ databases">
        <authorList>
            <person name="Ishaq N."/>
        </authorList>
    </citation>
    <scope>NUCLEOTIDE SEQUENCE [LARGE SCALE GENOMIC DNA]</scope>
    <source>
        <strain evidence="1 2">DSM 18651</strain>
    </source>
</reference>
<evidence type="ECO:0000313" key="2">
    <source>
        <dbReference type="Proteomes" id="UP001569428"/>
    </source>
</evidence>
<dbReference type="EMBL" id="JBGMEK010000058">
    <property type="protein sequence ID" value="MFA0812853.1"/>
    <property type="molecule type" value="Genomic_DNA"/>
</dbReference>
<dbReference type="RefSeq" id="WP_371840585.1">
    <property type="nucleotide sequence ID" value="NZ_JBGMEK010000058.1"/>
</dbReference>
<dbReference type="Proteomes" id="UP001569428">
    <property type="component" value="Unassembled WGS sequence"/>
</dbReference>